<dbReference type="GO" id="GO:0005524">
    <property type="term" value="F:ATP binding"/>
    <property type="evidence" value="ECO:0007669"/>
    <property type="project" value="UniProtKB-UniRule"/>
</dbReference>
<comment type="caution">
    <text evidence="13">The sequence shown here is derived from an EMBL/GenBank/DDBJ whole genome shotgun (WGS) entry which is preliminary data.</text>
</comment>
<proteinExistence type="inferred from homology"/>
<dbReference type="EMBL" id="VRMN01000010">
    <property type="protein sequence ID" value="KAA8492042.1"/>
    <property type="molecule type" value="Genomic_DNA"/>
</dbReference>
<protein>
    <recommendedName>
        <fullName evidence="3 11">NEDD8-activating enzyme E1 catalytic subunit</fullName>
        <ecNumber evidence="8 11">6.2.1.64</ecNumber>
    </recommendedName>
</protein>
<evidence type="ECO:0000256" key="5">
    <source>
        <dbReference type="ARBA" id="ARBA00022741"/>
    </source>
</evidence>
<dbReference type="Gene3D" id="1.10.10.520">
    <property type="entry name" value="Ubiquitin activating enzymes (Uba3). Chain: B, domain 2"/>
    <property type="match status" value="1"/>
</dbReference>
<dbReference type="InterPro" id="IPR000594">
    <property type="entry name" value="ThiF_NAD_FAD-bd"/>
</dbReference>
<gene>
    <name evidence="13" type="ORF">FVE85_3480</name>
</gene>
<evidence type="ECO:0000256" key="1">
    <source>
        <dbReference type="ARBA" id="ARBA00005032"/>
    </source>
</evidence>
<dbReference type="FunFam" id="1.10.10.520:FF:000001">
    <property type="entry name" value="NEDD8-activating enzyme E1 catalytic subunit"/>
    <property type="match status" value="1"/>
</dbReference>
<comment type="function">
    <text evidence="11">Catalytic subunit of the dimeric E1 enzyme, which activates NEDD8.</text>
</comment>
<evidence type="ECO:0000313" key="13">
    <source>
        <dbReference type="EMBL" id="KAA8492042.1"/>
    </source>
</evidence>
<dbReference type="InterPro" id="IPR023318">
    <property type="entry name" value="Ub_act_enz_dom_a_sf"/>
</dbReference>
<keyword evidence="5 11" id="KW-0547">Nucleotide-binding</keyword>
<evidence type="ECO:0000256" key="3">
    <source>
        <dbReference type="ARBA" id="ARBA00015203"/>
    </source>
</evidence>
<evidence type="ECO:0000256" key="11">
    <source>
        <dbReference type="RuleBase" id="RU368009"/>
    </source>
</evidence>
<dbReference type="GO" id="GO:0005634">
    <property type="term" value="C:nucleus"/>
    <property type="evidence" value="ECO:0007669"/>
    <property type="project" value="TreeGrafter"/>
</dbReference>
<evidence type="ECO:0000259" key="12">
    <source>
        <dbReference type="SMART" id="SM01181"/>
    </source>
</evidence>
<comment type="catalytic activity">
    <reaction evidence="9 11">
        <text>ATP + [NEDD8 protein] + [E1 NEDD8-activating enzyme]-L-cysteine = AMP + diphosphate + [E1 NEDD8-activating enzyme]-S-[NEDD8 protein]-yl-L-cysteine.</text>
        <dbReference type="EC" id="6.2.1.64"/>
    </reaction>
</comment>
<dbReference type="UniPathway" id="UPA00885"/>
<dbReference type="Proteomes" id="UP000324585">
    <property type="component" value="Unassembled WGS sequence"/>
</dbReference>
<dbReference type="GO" id="GO:0019781">
    <property type="term" value="F:NEDD8 activating enzyme activity"/>
    <property type="evidence" value="ECO:0007669"/>
    <property type="project" value="UniProtKB-UniRule"/>
</dbReference>
<dbReference type="PROSITE" id="PS00865">
    <property type="entry name" value="UBIQUITIN_ACTIVAT_2"/>
    <property type="match status" value="1"/>
</dbReference>
<evidence type="ECO:0000256" key="4">
    <source>
        <dbReference type="ARBA" id="ARBA00022598"/>
    </source>
</evidence>
<sequence>MGDAARFADVELLLRRAGPLAHAAFEAGPENGAFIASQCRVLVIGAGGLGCELLKDLALSGFARIDIVDMDVIDVSNLNRQFLFRAHDVGRSKAEVAAAFVRARVPRCNVTAHNADITQLPADFYRQFNLVVSGLDSIDARRWLNAFLFSLLERDATSGEIDPASIIPLVDGGTEGFLGQARVIIPGFLACFECTLDLFPPQRNFPLCTIANTPRLPEHCIEYAHVVLWPDVRHGERFDADDPAHVQWVFERALARATQYGIQNVTLRLTQGVVKNVIPAVASTNAVIAAVCAHECLKLASYLAPSMNNYMMYNGEAGVYSYTYQNQRRPDCAVCGVPVPRRLGISAGSTLNELLDLIAADAELRARSPSLRWISGHALYYSAPPALHVQTSANAERSLIDLFRAWHMQNGLAPDARDAANESENGPVVDAQRSPPVMKLSVADPHLPHVREVHVELL</sequence>
<dbReference type="Pfam" id="PF00899">
    <property type="entry name" value="ThiF"/>
    <property type="match status" value="1"/>
</dbReference>
<dbReference type="InterPro" id="IPR030468">
    <property type="entry name" value="Uba3_N"/>
</dbReference>
<dbReference type="InterPro" id="IPR033127">
    <property type="entry name" value="UBQ-activ_enz_E1_Cys_AS"/>
</dbReference>
<organism evidence="13 14">
    <name type="scientific">Porphyridium purpureum</name>
    <name type="common">Red alga</name>
    <name type="synonym">Porphyridium cruentum</name>
    <dbReference type="NCBI Taxonomy" id="35688"/>
    <lineage>
        <taxon>Eukaryota</taxon>
        <taxon>Rhodophyta</taxon>
        <taxon>Bangiophyceae</taxon>
        <taxon>Porphyridiales</taxon>
        <taxon>Porphyridiaceae</taxon>
        <taxon>Porphyridium</taxon>
    </lineage>
</organism>
<evidence type="ECO:0000256" key="9">
    <source>
        <dbReference type="ARBA" id="ARBA00024626"/>
    </source>
</evidence>
<comment type="similarity">
    <text evidence="2 11">Belongs to the ubiquitin-activating E1 family. UBA3 subfamily.</text>
</comment>
<evidence type="ECO:0000256" key="10">
    <source>
        <dbReference type="PROSITE-ProRule" id="PRU10132"/>
    </source>
</evidence>
<keyword evidence="7 11" id="KW-0067">ATP-binding</keyword>
<reference evidence="14" key="1">
    <citation type="journal article" date="2019" name="Nat. Commun.">
        <title>Expansion of phycobilisome linker gene families in mesophilic red algae.</title>
        <authorList>
            <person name="Lee J."/>
            <person name="Kim D."/>
            <person name="Bhattacharya D."/>
            <person name="Yoon H.S."/>
        </authorList>
    </citation>
    <scope>NUCLEOTIDE SEQUENCE [LARGE SCALE GENOMIC DNA]</scope>
    <source>
        <strain evidence="14">CCMP 1328</strain>
    </source>
</reference>
<dbReference type="OMA" id="PYLENYM"/>
<dbReference type="Pfam" id="PF08825">
    <property type="entry name" value="E2_bind"/>
    <property type="match status" value="1"/>
</dbReference>
<dbReference type="OrthoDB" id="5977743at2759"/>
<comment type="pathway">
    <text evidence="1 11">Protein modification; protein neddylation.</text>
</comment>
<name>A0A5J4YLZ6_PORPP</name>
<feature type="active site" description="Glycyl thioester intermediate" evidence="10">
    <location>
        <position position="208"/>
    </location>
</feature>
<keyword evidence="4 11" id="KW-0436">Ligase</keyword>
<evidence type="ECO:0000256" key="2">
    <source>
        <dbReference type="ARBA" id="ARBA00006310"/>
    </source>
</evidence>
<dbReference type="EC" id="6.2.1.64" evidence="8 11"/>
<dbReference type="GO" id="GO:0045116">
    <property type="term" value="P:protein neddylation"/>
    <property type="evidence" value="ECO:0007669"/>
    <property type="project" value="UniProtKB-UniRule"/>
</dbReference>
<keyword evidence="14" id="KW-1185">Reference proteome</keyword>
<dbReference type="PANTHER" id="PTHR10953:SF6">
    <property type="entry name" value="NEDD8-ACTIVATING ENZYME E1 CATALYTIC SUBUNIT"/>
    <property type="match status" value="1"/>
</dbReference>
<evidence type="ECO:0000256" key="8">
    <source>
        <dbReference type="ARBA" id="ARBA00023624"/>
    </source>
</evidence>
<evidence type="ECO:0000313" key="14">
    <source>
        <dbReference type="Proteomes" id="UP000324585"/>
    </source>
</evidence>
<dbReference type="AlphaFoldDB" id="A0A5J4YLZ6"/>
<dbReference type="InterPro" id="IPR014929">
    <property type="entry name" value="E2-binding"/>
</dbReference>
<dbReference type="Gene3D" id="3.10.290.20">
    <property type="entry name" value="Ubiquitin-like 2 activating enzyme e1b. Chain: B, domain 3"/>
    <property type="match status" value="1"/>
</dbReference>
<accession>A0A5J4YLZ6</accession>
<dbReference type="InterPro" id="IPR045886">
    <property type="entry name" value="ThiF/MoeB/HesA"/>
</dbReference>
<keyword evidence="6 11" id="KW-0833">Ubl conjugation pathway</keyword>
<evidence type="ECO:0000256" key="6">
    <source>
        <dbReference type="ARBA" id="ARBA00022786"/>
    </source>
</evidence>
<dbReference type="SUPFAM" id="SSF69572">
    <property type="entry name" value="Activating enzymes of the ubiquitin-like proteins"/>
    <property type="match status" value="1"/>
</dbReference>
<dbReference type="SMART" id="SM01181">
    <property type="entry name" value="E2_bind"/>
    <property type="match status" value="1"/>
</dbReference>
<dbReference type="Gene3D" id="3.40.50.720">
    <property type="entry name" value="NAD(P)-binding Rossmann-like Domain"/>
    <property type="match status" value="1"/>
</dbReference>
<dbReference type="CDD" id="cd01488">
    <property type="entry name" value="Uba3_RUB"/>
    <property type="match status" value="1"/>
</dbReference>
<dbReference type="PANTHER" id="PTHR10953">
    <property type="entry name" value="UBIQUITIN-ACTIVATING ENZYME E1"/>
    <property type="match status" value="1"/>
</dbReference>
<dbReference type="GO" id="GO:0005737">
    <property type="term" value="C:cytoplasm"/>
    <property type="evidence" value="ECO:0007669"/>
    <property type="project" value="TreeGrafter"/>
</dbReference>
<dbReference type="InterPro" id="IPR035985">
    <property type="entry name" value="Ubiquitin-activating_enz"/>
</dbReference>
<evidence type="ECO:0000256" key="7">
    <source>
        <dbReference type="ARBA" id="ARBA00022840"/>
    </source>
</evidence>
<feature type="domain" description="E2 binding" evidence="12">
    <location>
        <begin position="343"/>
        <end position="423"/>
    </location>
</feature>